<dbReference type="Gene3D" id="3.30.1300.30">
    <property type="entry name" value="GSPII I/J protein-like"/>
    <property type="match status" value="1"/>
</dbReference>
<comment type="subunit">
    <text evidence="9">Type II secretion is composed of four main components: the outer membrane complex, the inner membrane complex, the cytoplasmic secretion ATPase and the periplasm-spanning pseudopilus.</text>
</comment>
<keyword evidence="6 9" id="KW-0812">Transmembrane</keyword>
<evidence type="ECO:0000256" key="7">
    <source>
        <dbReference type="ARBA" id="ARBA00022989"/>
    </source>
</evidence>
<evidence type="ECO:0000256" key="3">
    <source>
        <dbReference type="ARBA" id="ARBA00022475"/>
    </source>
</evidence>
<organism evidence="11">
    <name type="scientific">Xanthomonas hortorum pv. pelargonii</name>
    <dbReference type="NCBI Taxonomy" id="453602"/>
    <lineage>
        <taxon>Bacteria</taxon>
        <taxon>Pseudomonadati</taxon>
        <taxon>Pseudomonadota</taxon>
        <taxon>Gammaproteobacteria</taxon>
        <taxon>Lysobacterales</taxon>
        <taxon>Lysobacteraceae</taxon>
        <taxon>Xanthomonas</taxon>
    </lineage>
</organism>
<comment type="PTM">
    <text evidence="9">Cleaved by prepilin peptidase.</text>
</comment>
<comment type="similarity">
    <text evidence="2 9">Belongs to the GSP I family.</text>
</comment>
<dbReference type="PROSITE" id="PS00409">
    <property type="entry name" value="PROKAR_NTER_METHYL"/>
    <property type="match status" value="1"/>
</dbReference>
<feature type="domain" description="Type II secretion system protein GspI C-terminal" evidence="10">
    <location>
        <begin position="54"/>
        <end position="130"/>
    </location>
</feature>
<evidence type="ECO:0000256" key="9">
    <source>
        <dbReference type="RuleBase" id="RU368030"/>
    </source>
</evidence>
<evidence type="ECO:0000256" key="8">
    <source>
        <dbReference type="ARBA" id="ARBA00023136"/>
    </source>
</evidence>
<dbReference type="EMBL" id="LR828261">
    <property type="protein sequence ID" value="CAD0308234.1"/>
    <property type="molecule type" value="Genomic_DNA"/>
</dbReference>
<reference evidence="11" key="1">
    <citation type="submission" date="2020-07" db="EMBL/GenBank/DDBJ databases">
        <authorList>
            <person name="Pothier F. J."/>
        </authorList>
    </citation>
    <scope>NUCLEOTIDE SEQUENCE</scope>
    <source>
        <strain evidence="11">CFBP 2533</strain>
    </source>
</reference>
<dbReference type="GO" id="GO:0005886">
    <property type="term" value="C:plasma membrane"/>
    <property type="evidence" value="ECO:0007669"/>
    <property type="project" value="UniProtKB-SubCell"/>
</dbReference>
<name>A0A6V7C1H2_9XANT</name>
<comment type="subcellular location">
    <subcellularLocation>
        <location evidence="1 9">Cell inner membrane</location>
        <topology evidence="1 9">Single-pass membrane protein</topology>
    </subcellularLocation>
</comment>
<dbReference type="EMBL" id="LR828261">
    <property type="protein sequence ID" value="CAD0308241.1"/>
    <property type="molecule type" value="Genomic_DNA"/>
</dbReference>
<feature type="transmembrane region" description="Helical" evidence="9">
    <location>
        <begin position="20"/>
        <end position="41"/>
    </location>
</feature>
<dbReference type="GO" id="GO:0015628">
    <property type="term" value="P:protein secretion by the type II secretion system"/>
    <property type="evidence" value="ECO:0007669"/>
    <property type="project" value="UniProtKB-UniRule"/>
</dbReference>
<keyword evidence="3" id="KW-1003">Cell membrane</keyword>
<dbReference type="NCBIfam" id="TIGR02532">
    <property type="entry name" value="IV_pilin_GFxxxE"/>
    <property type="match status" value="1"/>
</dbReference>
<dbReference type="Pfam" id="PF07963">
    <property type="entry name" value="N_methyl"/>
    <property type="match status" value="1"/>
</dbReference>
<dbReference type="AlphaFoldDB" id="A0A6V7C1H2"/>
<evidence type="ECO:0000256" key="6">
    <source>
        <dbReference type="ARBA" id="ARBA00022692"/>
    </source>
</evidence>
<evidence type="ECO:0000313" key="11">
    <source>
        <dbReference type="EMBL" id="CAD0308234.1"/>
    </source>
</evidence>
<dbReference type="InterPro" id="IPR003413">
    <property type="entry name" value="T2SS_GspI_C"/>
</dbReference>
<protein>
    <recommendedName>
        <fullName evidence="9">Type II secretion system protein I</fullName>
        <shortName evidence="9">T2SS minor pseudopilin I</shortName>
    </recommendedName>
</protein>
<dbReference type="InterPro" id="IPR010052">
    <property type="entry name" value="T2SS_protein-GspI"/>
</dbReference>
<evidence type="ECO:0000256" key="2">
    <source>
        <dbReference type="ARBA" id="ARBA00008358"/>
    </source>
</evidence>
<dbReference type="Pfam" id="PF02501">
    <property type="entry name" value="T2SSI"/>
    <property type="match status" value="1"/>
</dbReference>
<evidence type="ECO:0000256" key="1">
    <source>
        <dbReference type="ARBA" id="ARBA00004377"/>
    </source>
</evidence>
<keyword evidence="4 9" id="KW-0488">Methylation</keyword>
<dbReference type="SUPFAM" id="SSF54523">
    <property type="entry name" value="Pili subunits"/>
    <property type="match status" value="1"/>
</dbReference>
<sequence>MQPAWCGSMRHNANRHDSAGFSLLELMVALAIFGMAVVGLLNLSGESTRTAVVLEERALAAVVAENQAIEAMLAPTPAALAPANGQEALGGRTWDWQRKSMPAGGAGIVRIEVQVRAAAQAQEIASLSVLRSAE</sequence>
<dbReference type="NCBIfam" id="TIGR01707">
    <property type="entry name" value="gspI"/>
    <property type="match status" value="1"/>
</dbReference>
<accession>A0A6V7C1H2</accession>
<keyword evidence="5 9" id="KW-0997">Cell inner membrane</keyword>
<keyword evidence="7 9" id="KW-1133">Transmembrane helix</keyword>
<comment type="function">
    <text evidence="9">Component of the type II secretion system required for the energy-dependent secretion of extracellular factors such as proteases and toxins from the periplasm.</text>
</comment>
<dbReference type="GO" id="GO:0015627">
    <property type="term" value="C:type II protein secretion system complex"/>
    <property type="evidence" value="ECO:0007669"/>
    <property type="project" value="UniProtKB-UniRule"/>
</dbReference>
<keyword evidence="8 9" id="KW-0472">Membrane</keyword>
<proteinExistence type="inferred from homology"/>
<evidence type="ECO:0000256" key="4">
    <source>
        <dbReference type="ARBA" id="ARBA00022481"/>
    </source>
</evidence>
<dbReference type="InterPro" id="IPR045584">
    <property type="entry name" value="Pilin-like"/>
</dbReference>
<dbReference type="PANTHER" id="PTHR38779:SF2">
    <property type="entry name" value="TYPE II SECRETION SYSTEM PROTEIN I-RELATED"/>
    <property type="match status" value="1"/>
</dbReference>
<dbReference type="PANTHER" id="PTHR38779">
    <property type="entry name" value="TYPE II SECRETION SYSTEM PROTEIN I-RELATED"/>
    <property type="match status" value="1"/>
</dbReference>
<gene>
    <name evidence="11" type="primary">xcpV</name>
    <name evidence="11" type="ORF">CFBP2533_08650</name>
</gene>
<evidence type="ECO:0000259" key="10">
    <source>
        <dbReference type="Pfam" id="PF02501"/>
    </source>
</evidence>
<dbReference type="InterPro" id="IPR012902">
    <property type="entry name" value="N_methyl_site"/>
</dbReference>
<evidence type="ECO:0000256" key="5">
    <source>
        <dbReference type="ARBA" id="ARBA00022519"/>
    </source>
</evidence>